<dbReference type="AlphaFoldDB" id="A0A1T4K823"/>
<organism evidence="1 2">
    <name type="scientific">Selenihalanaerobacter shriftii</name>
    <dbReference type="NCBI Taxonomy" id="142842"/>
    <lineage>
        <taxon>Bacteria</taxon>
        <taxon>Bacillati</taxon>
        <taxon>Bacillota</taxon>
        <taxon>Clostridia</taxon>
        <taxon>Halanaerobiales</taxon>
        <taxon>Halobacteroidaceae</taxon>
        <taxon>Selenihalanaerobacter</taxon>
    </lineage>
</organism>
<evidence type="ECO:0000313" key="2">
    <source>
        <dbReference type="Proteomes" id="UP000190625"/>
    </source>
</evidence>
<evidence type="ECO:0000313" key="1">
    <source>
        <dbReference type="EMBL" id="SJZ38598.1"/>
    </source>
</evidence>
<protein>
    <recommendedName>
        <fullName evidence="3">Spore coat protein Z</fullName>
    </recommendedName>
</protein>
<gene>
    <name evidence="1" type="ORF">SAMN02745118_00678</name>
</gene>
<dbReference type="OrthoDB" id="2112208at2"/>
<evidence type="ECO:0008006" key="3">
    <source>
        <dbReference type="Google" id="ProtNLM"/>
    </source>
</evidence>
<dbReference type="Proteomes" id="UP000190625">
    <property type="component" value="Unassembled WGS sequence"/>
</dbReference>
<sequence>MSGCNDNKFSVQSCVLNVLNRIDEDDVITVILQSGEFCCAWTGCFCRIEDNTLVLFNVFPAFDGPIVDGESCKRMHIPLDCICAIIDPGIEPSPPPPAETADC</sequence>
<keyword evidence="2" id="KW-1185">Reference proteome</keyword>
<dbReference type="STRING" id="142842.SAMN02745118_00678"/>
<proteinExistence type="predicted"/>
<name>A0A1T4K823_9FIRM</name>
<accession>A0A1T4K823</accession>
<dbReference type="EMBL" id="FUWM01000005">
    <property type="protein sequence ID" value="SJZ38598.1"/>
    <property type="molecule type" value="Genomic_DNA"/>
</dbReference>
<reference evidence="2" key="1">
    <citation type="submission" date="2017-02" db="EMBL/GenBank/DDBJ databases">
        <authorList>
            <person name="Varghese N."/>
            <person name="Submissions S."/>
        </authorList>
    </citation>
    <scope>NUCLEOTIDE SEQUENCE [LARGE SCALE GENOMIC DNA]</scope>
    <source>
        <strain evidence="2">ATCC BAA-73</strain>
    </source>
</reference>
<dbReference type="RefSeq" id="WP_078809171.1">
    <property type="nucleotide sequence ID" value="NZ_FUWM01000005.1"/>
</dbReference>